<evidence type="ECO:0000313" key="3">
    <source>
        <dbReference type="Proteomes" id="UP001201812"/>
    </source>
</evidence>
<accession>A0AAD4MLZ2</accession>
<evidence type="ECO:0000256" key="1">
    <source>
        <dbReference type="SAM" id="MobiDB-lite"/>
    </source>
</evidence>
<protein>
    <submittedName>
        <fullName evidence="2">Uncharacterized protein</fullName>
    </submittedName>
</protein>
<dbReference type="Proteomes" id="UP001201812">
    <property type="component" value="Unassembled WGS sequence"/>
</dbReference>
<keyword evidence="3" id="KW-1185">Reference proteome</keyword>
<feature type="region of interest" description="Disordered" evidence="1">
    <location>
        <begin position="161"/>
        <end position="182"/>
    </location>
</feature>
<proteinExistence type="predicted"/>
<dbReference type="EMBL" id="JAKKPZ010000177">
    <property type="protein sequence ID" value="KAI1699493.1"/>
    <property type="molecule type" value="Genomic_DNA"/>
</dbReference>
<reference evidence="2" key="1">
    <citation type="submission" date="2022-01" db="EMBL/GenBank/DDBJ databases">
        <title>Genome Sequence Resource for Two Populations of Ditylenchus destructor, the Migratory Endoparasitic Phytonematode.</title>
        <authorList>
            <person name="Zhang H."/>
            <person name="Lin R."/>
            <person name="Xie B."/>
        </authorList>
    </citation>
    <scope>NUCLEOTIDE SEQUENCE</scope>
    <source>
        <strain evidence="2">BazhouSP</strain>
    </source>
</reference>
<organism evidence="2 3">
    <name type="scientific">Ditylenchus destructor</name>
    <dbReference type="NCBI Taxonomy" id="166010"/>
    <lineage>
        <taxon>Eukaryota</taxon>
        <taxon>Metazoa</taxon>
        <taxon>Ecdysozoa</taxon>
        <taxon>Nematoda</taxon>
        <taxon>Chromadorea</taxon>
        <taxon>Rhabditida</taxon>
        <taxon>Tylenchina</taxon>
        <taxon>Tylenchomorpha</taxon>
        <taxon>Sphaerularioidea</taxon>
        <taxon>Anguinidae</taxon>
        <taxon>Anguininae</taxon>
        <taxon>Ditylenchus</taxon>
    </lineage>
</organism>
<dbReference type="AlphaFoldDB" id="A0AAD4MLZ2"/>
<evidence type="ECO:0000313" key="2">
    <source>
        <dbReference type="EMBL" id="KAI1699493.1"/>
    </source>
</evidence>
<name>A0AAD4MLZ2_9BILA</name>
<feature type="compositionally biased region" description="Basic and acidic residues" evidence="1">
    <location>
        <begin position="170"/>
        <end position="182"/>
    </location>
</feature>
<gene>
    <name evidence="2" type="ORF">DdX_17287</name>
</gene>
<comment type="caution">
    <text evidence="2">The sequence shown here is derived from an EMBL/GenBank/DDBJ whole genome shotgun (WGS) entry which is preliminary data.</text>
</comment>
<sequence>MLQVSYKYNLVPKYQSCEDIRNELNGIKHLCVKHEHLCRSFARWKSYIEQNDCQLEILNKTAASLRSRHKMLRDALAMRPKDPSILTRLERDICAVEAQVNVFIRELTEINDDRTKLDMKHAMEFIHLRTSMQRSMTNIELAHMDVDKLQTKHRRLWRQFLHTDSSDNGTKAREEGDERPKQ</sequence>